<organism evidence="3 4">
    <name type="scientific">Caballeronia glathei</name>
    <dbReference type="NCBI Taxonomy" id="60547"/>
    <lineage>
        <taxon>Bacteria</taxon>
        <taxon>Pseudomonadati</taxon>
        <taxon>Pseudomonadota</taxon>
        <taxon>Betaproteobacteria</taxon>
        <taxon>Burkholderiales</taxon>
        <taxon>Burkholderiaceae</taxon>
        <taxon>Caballeronia</taxon>
    </lineage>
</organism>
<protein>
    <submittedName>
        <fullName evidence="3">Alpha/beta hydrolase</fullName>
    </submittedName>
</protein>
<feature type="chain" id="PRO_5007372210" evidence="1">
    <location>
        <begin position="25"/>
        <end position="344"/>
    </location>
</feature>
<dbReference type="PANTHER" id="PTHR43798:SF33">
    <property type="entry name" value="HYDROLASE, PUTATIVE (AFU_ORTHOLOGUE AFUA_2G14860)-RELATED"/>
    <property type="match status" value="1"/>
</dbReference>
<dbReference type="Pfam" id="PF12697">
    <property type="entry name" value="Abhydrolase_6"/>
    <property type="match status" value="1"/>
</dbReference>
<keyword evidence="4" id="KW-1185">Reference proteome</keyword>
<sequence>MYRHRMIWAFVLAAVIPVASALQAADEQAAAPSAASPVVKGDFSGRVDIGGRSLYLECRGQGSPTVILEAGSMGRADVWSRDSLHPAGARTMVLPAVATFTRVCAYDRPGTLGEVNPKLDPQGPLFFPGRSDPVPQPRTARDKVADLHALLSAAHIPGPYVLVAHSAGGLLVRLYASTYPDEVAGMVLLDTTHENTWLRFHEALTPAQWAQFEALTVKNQELLDAYPEAEQWWTAPLEDDASTGQVRKARAGAPLRPMPLVVLAHGIPFDAPFPGWPTGKMEGIMSALQDDLGRLVPGARRGVAAKSGHNIHQDQPELVISAIRQVVDAVRDPGAWTAAAAPAK</sequence>
<dbReference type="RefSeq" id="WP_051672575.1">
    <property type="nucleotide sequence ID" value="NZ_CADFFX010000005.1"/>
</dbReference>
<dbReference type="AlphaFoldDB" id="A0A069PM05"/>
<dbReference type="SUPFAM" id="SSF53474">
    <property type="entry name" value="alpha/beta-Hydrolases"/>
    <property type="match status" value="1"/>
</dbReference>
<reference evidence="3 4" key="1">
    <citation type="submission" date="2014-03" db="EMBL/GenBank/DDBJ databases">
        <title>Draft Genome Sequences of Four Burkholderia Strains.</title>
        <authorList>
            <person name="Liu X.Y."/>
            <person name="Li C.X."/>
            <person name="Xu J.H."/>
        </authorList>
    </citation>
    <scope>NUCLEOTIDE SEQUENCE [LARGE SCALE GENOMIC DNA]</scope>
    <source>
        <strain evidence="3 4">DSM 50014</strain>
    </source>
</reference>
<evidence type="ECO:0000313" key="3">
    <source>
        <dbReference type="EMBL" id="KDR41698.1"/>
    </source>
</evidence>
<name>A0A069PM05_9BURK</name>
<dbReference type="InterPro" id="IPR050266">
    <property type="entry name" value="AB_hydrolase_sf"/>
</dbReference>
<evidence type="ECO:0000313" key="4">
    <source>
        <dbReference type="Proteomes" id="UP000027466"/>
    </source>
</evidence>
<dbReference type="PANTHER" id="PTHR43798">
    <property type="entry name" value="MONOACYLGLYCEROL LIPASE"/>
    <property type="match status" value="1"/>
</dbReference>
<dbReference type="GO" id="GO:0016787">
    <property type="term" value="F:hydrolase activity"/>
    <property type="evidence" value="ECO:0007669"/>
    <property type="project" value="UniProtKB-KW"/>
</dbReference>
<keyword evidence="1" id="KW-0732">Signal</keyword>
<dbReference type="EMBL" id="JFHC01000024">
    <property type="protein sequence ID" value="KDR41698.1"/>
    <property type="molecule type" value="Genomic_DNA"/>
</dbReference>
<dbReference type="STRING" id="60547.GCA_000751215_05003"/>
<dbReference type="InterPro" id="IPR000073">
    <property type="entry name" value="AB_hydrolase_1"/>
</dbReference>
<evidence type="ECO:0000256" key="1">
    <source>
        <dbReference type="SAM" id="SignalP"/>
    </source>
</evidence>
<dbReference type="InterPro" id="IPR029058">
    <property type="entry name" value="AB_hydrolase_fold"/>
</dbReference>
<dbReference type="Proteomes" id="UP000027466">
    <property type="component" value="Unassembled WGS sequence"/>
</dbReference>
<proteinExistence type="predicted"/>
<keyword evidence="3" id="KW-0378">Hydrolase</keyword>
<accession>A0A069PM05</accession>
<feature type="domain" description="AB hydrolase-1" evidence="2">
    <location>
        <begin position="71"/>
        <end position="321"/>
    </location>
</feature>
<dbReference type="Gene3D" id="3.40.50.1820">
    <property type="entry name" value="alpha/beta hydrolase"/>
    <property type="match status" value="1"/>
</dbReference>
<feature type="signal peptide" evidence="1">
    <location>
        <begin position="1"/>
        <end position="24"/>
    </location>
</feature>
<evidence type="ECO:0000259" key="2">
    <source>
        <dbReference type="Pfam" id="PF12697"/>
    </source>
</evidence>
<gene>
    <name evidence="3" type="ORF">BG61_15585</name>
</gene>
<comment type="caution">
    <text evidence="3">The sequence shown here is derived from an EMBL/GenBank/DDBJ whole genome shotgun (WGS) entry which is preliminary data.</text>
</comment>
<dbReference type="GO" id="GO:0016020">
    <property type="term" value="C:membrane"/>
    <property type="evidence" value="ECO:0007669"/>
    <property type="project" value="TreeGrafter"/>
</dbReference>